<reference evidence="2" key="1">
    <citation type="journal article" date="2023" name="Front. Plant Sci.">
        <title>Chromosomal-level genome assembly of Melastoma candidum provides insights into trichome evolution.</title>
        <authorList>
            <person name="Zhong Y."/>
            <person name="Wu W."/>
            <person name="Sun C."/>
            <person name="Zou P."/>
            <person name="Liu Y."/>
            <person name="Dai S."/>
            <person name="Zhou R."/>
        </authorList>
    </citation>
    <scope>NUCLEOTIDE SEQUENCE [LARGE SCALE GENOMIC DNA]</scope>
</reference>
<keyword evidence="2" id="KW-1185">Reference proteome</keyword>
<organism evidence="1 2">
    <name type="scientific">Melastoma candidum</name>
    <dbReference type="NCBI Taxonomy" id="119954"/>
    <lineage>
        <taxon>Eukaryota</taxon>
        <taxon>Viridiplantae</taxon>
        <taxon>Streptophyta</taxon>
        <taxon>Embryophyta</taxon>
        <taxon>Tracheophyta</taxon>
        <taxon>Spermatophyta</taxon>
        <taxon>Magnoliopsida</taxon>
        <taxon>eudicotyledons</taxon>
        <taxon>Gunneridae</taxon>
        <taxon>Pentapetalae</taxon>
        <taxon>rosids</taxon>
        <taxon>malvids</taxon>
        <taxon>Myrtales</taxon>
        <taxon>Melastomataceae</taxon>
        <taxon>Melastomatoideae</taxon>
        <taxon>Melastomateae</taxon>
        <taxon>Melastoma</taxon>
    </lineage>
</organism>
<gene>
    <name evidence="1" type="ORF">MLD38_023865</name>
</gene>
<protein>
    <submittedName>
        <fullName evidence="1">Uncharacterized protein</fullName>
    </submittedName>
</protein>
<evidence type="ECO:0000313" key="2">
    <source>
        <dbReference type="Proteomes" id="UP001057402"/>
    </source>
</evidence>
<evidence type="ECO:0000313" key="1">
    <source>
        <dbReference type="EMBL" id="KAI4338856.1"/>
    </source>
</evidence>
<dbReference type="Proteomes" id="UP001057402">
    <property type="component" value="Chromosome 7"/>
</dbReference>
<proteinExistence type="predicted"/>
<accession>A0ACB9NS44</accession>
<sequence>MGSDSFHGLRCGEGDEVEAKKTKGEDSFLDLEKRRILEFGGVHLERGVARGLESCDTRGSKWSKRG</sequence>
<comment type="caution">
    <text evidence="1">The sequence shown here is derived from an EMBL/GenBank/DDBJ whole genome shotgun (WGS) entry which is preliminary data.</text>
</comment>
<dbReference type="EMBL" id="CM042886">
    <property type="protein sequence ID" value="KAI4338856.1"/>
    <property type="molecule type" value="Genomic_DNA"/>
</dbReference>
<name>A0ACB9NS44_9MYRT</name>